<feature type="binding site" evidence="2">
    <location>
        <position position="89"/>
    </location>
    <ligand>
        <name>substrate</name>
    </ligand>
</feature>
<keyword evidence="3" id="KW-0732">Signal</keyword>
<feature type="region of interest" description="Disordered" evidence="4">
    <location>
        <begin position="264"/>
        <end position="297"/>
    </location>
</feature>
<reference evidence="5" key="1">
    <citation type="submission" date="2022-10" db="EMBL/GenBank/DDBJ databases">
        <title>The complete genomes of actinobacterial strains from the NBC collection.</title>
        <authorList>
            <person name="Joergensen T.S."/>
            <person name="Alvarez Arevalo M."/>
            <person name="Sterndorff E.B."/>
            <person name="Faurdal D."/>
            <person name="Vuksanovic O."/>
            <person name="Mourched A.-S."/>
            <person name="Charusanti P."/>
            <person name="Shaw S."/>
            <person name="Blin K."/>
            <person name="Weber T."/>
        </authorList>
    </citation>
    <scope>NUCLEOTIDE SEQUENCE</scope>
    <source>
        <strain evidence="5">NBC_00049</strain>
    </source>
</reference>
<organism evidence="5">
    <name type="scientific">Streptomyces sp. NBC_00049</name>
    <dbReference type="NCBI Taxonomy" id="2903617"/>
    <lineage>
        <taxon>Bacteria</taxon>
        <taxon>Bacillati</taxon>
        <taxon>Actinomycetota</taxon>
        <taxon>Actinomycetes</taxon>
        <taxon>Kitasatosporales</taxon>
        <taxon>Streptomycetaceae</taxon>
        <taxon>Streptomyces</taxon>
    </lineage>
</organism>
<evidence type="ECO:0000256" key="2">
    <source>
        <dbReference type="PIRSR" id="PIRSR001100-2"/>
    </source>
</evidence>
<proteinExistence type="inferred from homology"/>
<feature type="chain" id="PRO_5043098703" description="Glucanase" evidence="3">
    <location>
        <begin position="27"/>
        <end position="339"/>
    </location>
</feature>
<dbReference type="Pfam" id="PF01341">
    <property type="entry name" value="Glyco_hydro_6"/>
    <property type="match status" value="1"/>
</dbReference>
<dbReference type="PRINTS" id="PR00733">
    <property type="entry name" value="GLHYDRLASE6"/>
</dbReference>
<dbReference type="GO" id="GO:0004553">
    <property type="term" value="F:hydrolase activity, hydrolyzing O-glycosyl compounds"/>
    <property type="evidence" value="ECO:0007669"/>
    <property type="project" value="InterPro"/>
</dbReference>
<evidence type="ECO:0000256" key="4">
    <source>
        <dbReference type="SAM" id="MobiDB-lite"/>
    </source>
</evidence>
<dbReference type="PANTHER" id="PTHR34876:SF4">
    <property type="entry name" value="1,4-BETA-D-GLUCAN CELLOBIOHYDROLASE C-RELATED"/>
    <property type="match status" value="1"/>
</dbReference>
<evidence type="ECO:0000256" key="3">
    <source>
        <dbReference type="RuleBase" id="RU361186"/>
    </source>
</evidence>
<dbReference type="PIRSF" id="PIRSF001100">
    <property type="entry name" value="Beta_cellobiohydrolase"/>
    <property type="match status" value="1"/>
</dbReference>
<protein>
    <recommendedName>
        <fullName evidence="3">Glucanase</fullName>
        <ecNumber evidence="3">3.2.1.-</ecNumber>
    </recommendedName>
</protein>
<comment type="similarity">
    <text evidence="3">Belongs to the glycosyl hydrolase family 6.</text>
</comment>
<dbReference type="EMBL" id="CP108264">
    <property type="protein sequence ID" value="WTU76127.1"/>
    <property type="molecule type" value="Genomic_DNA"/>
</dbReference>
<dbReference type="SUPFAM" id="SSF51989">
    <property type="entry name" value="Glycosyl hydrolases family 6, cellulases"/>
    <property type="match status" value="1"/>
</dbReference>
<dbReference type="EC" id="3.2.1.-" evidence="3"/>
<keyword evidence="3" id="KW-0136">Cellulose degradation</keyword>
<gene>
    <name evidence="5" type="ORF">OG327_23905</name>
</gene>
<evidence type="ECO:0000256" key="1">
    <source>
        <dbReference type="PIRSR" id="PIRSR001100-1"/>
    </source>
</evidence>
<sequence length="339" mass="35238">MSPAAARRRQAVLGLLLLLVAAPACSGGPAPGAGSPAAPPSQTPGSAPDPFWVDPQSAAARQVAAWEAAGRNSDAQVLRRIADRPMALWGPAGDPGPEIRRAAAGARAAGRTLVLAAYNLPHHDCGPQPAGGARDARAYRAWIGAFADAIARDKAVVVLEPGALAHVVDGCTPPEHHAERYRLLSEAVDRLKRNPNTKVYLDAGDPAGIPDPADLVEPLRKAGLERADGFAVNVSDFQPVEAARAYGAKLSGAAGDKHFVIDTGRNGDGPLPGDRARGRCNPPGRSLGPPPTDRTGDPLVDAYLWVKRPGESDGTCRGGPAAGAWWPDYALGLARRSRQ</sequence>
<dbReference type="Gene3D" id="3.20.20.40">
    <property type="entry name" value="1, 4-beta cellobiohydrolase"/>
    <property type="match status" value="1"/>
</dbReference>
<feature type="binding site" evidence="2">
    <location>
        <position position="307"/>
    </location>
    <ligand>
        <name>substrate</name>
    </ligand>
</feature>
<feature type="active site" description="Proton acceptor" evidence="1">
    <location>
        <position position="313"/>
    </location>
</feature>
<keyword evidence="3" id="KW-0326">Glycosidase</keyword>
<evidence type="ECO:0000313" key="5">
    <source>
        <dbReference type="EMBL" id="WTU76127.1"/>
    </source>
</evidence>
<dbReference type="InterPro" id="IPR016288">
    <property type="entry name" value="Beta_cellobiohydrolase"/>
</dbReference>
<name>A0AAU2JXF1_9ACTN</name>
<keyword evidence="3 5" id="KW-0378">Hydrolase</keyword>
<feature type="signal peptide" evidence="3">
    <location>
        <begin position="1"/>
        <end position="26"/>
    </location>
</feature>
<feature type="region of interest" description="Disordered" evidence="4">
    <location>
        <begin position="28"/>
        <end position="53"/>
    </location>
</feature>
<accession>A0AAU2JXF1</accession>
<dbReference type="GO" id="GO:0030245">
    <property type="term" value="P:cellulose catabolic process"/>
    <property type="evidence" value="ECO:0007669"/>
    <property type="project" value="UniProtKB-KW"/>
</dbReference>
<feature type="binding site" evidence="2">
    <location>
        <position position="311"/>
    </location>
    <ligand>
        <name>substrate</name>
    </ligand>
</feature>
<keyword evidence="3" id="KW-0119">Carbohydrate metabolism</keyword>
<keyword evidence="3" id="KW-0624">Polysaccharide degradation</keyword>
<dbReference type="PANTHER" id="PTHR34876">
    <property type="match status" value="1"/>
</dbReference>
<dbReference type="AlphaFoldDB" id="A0AAU2JXF1"/>
<dbReference type="InterPro" id="IPR036434">
    <property type="entry name" value="Beta_cellobiohydrolase_sf"/>
</dbReference>